<feature type="transmembrane region" description="Helical" evidence="6">
    <location>
        <begin position="34"/>
        <end position="56"/>
    </location>
</feature>
<accession>A0A5N7MFR3</accession>
<keyword evidence="5 6" id="KW-0472">Membrane</keyword>
<reference evidence="8 9" key="1">
    <citation type="journal article" date="2019" name="Syst. Appl. Microbiol.">
        <title>Microvirga tunisiensis sp. nov., a root nodule symbiotic bacterium isolated from Lupinus micranthus and L. luteus grown in Northern Tunisia.</title>
        <authorList>
            <person name="Msaddak A."/>
            <person name="Rejili M."/>
            <person name="Duran D."/>
            <person name="Mars M."/>
            <person name="Palacios J.M."/>
            <person name="Ruiz-Argueso T."/>
            <person name="Rey L."/>
            <person name="Imperial J."/>
        </authorList>
    </citation>
    <scope>NUCLEOTIDE SEQUENCE [LARGE SCALE GENOMIC DNA]</scope>
    <source>
        <strain evidence="8 9">Lmie10</strain>
    </source>
</reference>
<feature type="transmembrane region" description="Helical" evidence="6">
    <location>
        <begin position="262"/>
        <end position="285"/>
    </location>
</feature>
<proteinExistence type="predicted"/>
<keyword evidence="7" id="KW-0732">Signal</keyword>
<keyword evidence="9" id="KW-1185">Reference proteome</keyword>
<dbReference type="GO" id="GO:0005886">
    <property type="term" value="C:plasma membrane"/>
    <property type="evidence" value="ECO:0007669"/>
    <property type="project" value="UniProtKB-SubCell"/>
</dbReference>
<evidence type="ECO:0000256" key="3">
    <source>
        <dbReference type="ARBA" id="ARBA00022692"/>
    </source>
</evidence>
<feature type="transmembrane region" description="Helical" evidence="6">
    <location>
        <begin position="106"/>
        <end position="127"/>
    </location>
</feature>
<feature type="transmembrane region" description="Helical" evidence="6">
    <location>
        <begin position="148"/>
        <end position="170"/>
    </location>
</feature>
<dbReference type="Pfam" id="PF09678">
    <property type="entry name" value="Caa3_CtaG"/>
    <property type="match status" value="1"/>
</dbReference>
<dbReference type="RefSeq" id="WP_152711397.1">
    <property type="nucleotide sequence ID" value="NZ_VOSJ01000026.1"/>
</dbReference>
<feature type="chain" id="PRO_5030135369" evidence="7">
    <location>
        <begin position="19"/>
        <end position="301"/>
    </location>
</feature>
<organism evidence="8 9">
    <name type="scientific">Microvirga tunisiensis</name>
    <dbReference type="NCBI Taxonomy" id="2108360"/>
    <lineage>
        <taxon>Bacteria</taxon>
        <taxon>Pseudomonadati</taxon>
        <taxon>Pseudomonadota</taxon>
        <taxon>Alphaproteobacteria</taxon>
        <taxon>Hyphomicrobiales</taxon>
        <taxon>Methylobacteriaceae</taxon>
        <taxon>Microvirga</taxon>
    </lineage>
</organism>
<dbReference type="Proteomes" id="UP000403266">
    <property type="component" value="Unassembled WGS sequence"/>
</dbReference>
<sequence>MRAAAVLLLLMWASEAQAHAGHVHWSDTSTTWTWNPWVTVPLAVSGSLYMIGTVQLWSRAGIGRGVRIWQALCFASGWLLLVLALVTPLHWLGERLFVAHMIEHEILMTAAAPLLIVGRPVAMVWALPGRVRSRIGGWGQSPWIARAWLWLTTPLTATMLHAVALWIWHAPGLYEAALADPWIHWLQHLSFFVTALLFWRALLMGRERTYGASVFYLFITSLHTGFLGILLAFFRRPIYPIQTSQAAEWGLTPLEDQQLAGLFMWIPAGMVYAGAALILAGLWIARSGPRQQRGRHAHAAR</sequence>
<dbReference type="EMBL" id="VOSK01000028">
    <property type="protein sequence ID" value="MPR25633.1"/>
    <property type="molecule type" value="Genomic_DNA"/>
</dbReference>
<keyword evidence="2" id="KW-1003">Cell membrane</keyword>
<feature type="transmembrane region" description="Helical" evidence="6">
    <location>
        <begin position="68"/>
        <end position="86"/>
    </location>
</feature>
<gene>
    <name evidence="8" type="ORF">FS320_10400</name>
</gene>
<comment type="subcellular location">
    <subcellularLocation>
        <location evidence="1">Cell membrane</location>
        <topology evidence="1">Multi-pass membrane protein</topology>
    </subcellularLocation>
</comment>
<feature type="signal peptide" evidence="7">
    <location>
        <begin position="1"/>
        <end position="18"/>
    </location>
</feature>
<evidence type="ECO:0000256" key="2">
    <source>
        <dbReference type="ARBA" id="ARBA00022475"/>
    </source>
</evidence>
<evidence type="ECO:0000313" key="8">
    <source>
        <dbReference type="EMBL" id="MPR25633.1"/>
    </source>
</evidence>
<dbReference type="OrthoDB" id="259025at2"/>
<dbReference type="InterPro" id="IPR019108">
    <property type="entry name" value="Caa3_assmbl_CtaG-rel"/>
</dbReference>
<keyword evidence="3 6" id="KW-0812">Transmembrane</keyword>
<dbReference type="AlphaFoldDB" id="A0A5N7MFR3"/>
<evidence type="ECO:0000256" key="1">
    <source>
        <dbReference type="ARBA" id="ARBA00004651"/>
    </source>
</evidence>
<evidence type="ECO:0000256" key="4">
    <source>
        <dbReference type="ARBA" id="ARBA00022989"/>
    </source>
</evidence>
<name>A0A5N7MFR3_9HYPH</name>
<feature type="transmembrane region" description="Helical" evidence="6">
    <location>
        <begin position="182"/>
        <end position="202"/>
    </location>
</feature>
<evidence type="ECO:0000256" key="6">
    <source>
        <dbReference type="SAM" id="Phobius"/>
    </source>
</evidence>
<comment type="caution">
    <text evidence="8">The sequence shown here is derived from an EMBL/GenBank/DDBJ whole genome shotgun (WGS) entry which is preliminary data.</text>
</comment>
<evidence type="ECO:0000313" key="9">
    <source>
        <dbReference type="Proteomes" id="UP000403266"/>
    </source>
</evidence>
<protein>
    <submittedName>
        <fullName evidence="8">Cytochrome c oxidase assembly protein</fullName>
    </submittedName>
</protein>
<feature type="transmembrane region" description="Helical" evidence="6">
    <location>
        <begin position="214"/>
        <end position="234"/>
    </location>
</feature>
<keyword evidence="4 6" id="KW-1133">Transmembrane helix</keyword>
<evidence type="ECO:0000256" key="7">
    <source>
        <dbReference type="SAM" id="SignalP"/>
    </source>
</evidence>
<evidence type="ECO:0000256" key="5">
    <source>
        <dbReference type="ARBA" id="ARBA00023136"/>
    </source>
</evidence>